<proteinExistence type="predicted"/>
<accession>A0ABY1VV60</accession>
<name>A0ABY1VV60_HAEAE</name>
<dbReference type="EC" id="2.4.1.25" evidence="1"/>
<sequence length="77" mass="8699">MQISDSLKQKAEKCGIALSHYDIDGHLIFADEKTVLTFQPSVLKNKKVWGVNVQLYSLRSEQNWGIGDFCDLATLIE</sequence>
<keyword evidence="2" id="KW-1185">Reference proteome</keyword>
<reference evidence="1 2" key="1">
    <citation type="submission" date="2018-06" db="EMBL/GenBank/DDBJ databases">
        <authorList>
            <consortium name="Pathogen Informatics"/>
            <person name="Doyle S."/>
        </authorList>
    </citation>
    <scope>NUCLEOTIDE SEQUENCE [LARGE SCALE GENOMIC DNA]</scope>
    <source>
        <strain evidence="1 2">NCTC8502</strain>
    </source>
</reference>
<keyword evidence="1" id="KW-0328">Glycosyltransferase</keyword>
<dbReference type="Gene3D" id="3.20.20.80">
    <property type="entry name" value="Glycosidases"/>
    <property type="match status" value="1"/>
</dbReference>
<evidence type="ECO:0000313" key="2">
    <source>
        <dbReference type="Proteomes" id="UP000249400"/>
    </source>
</evidence>
<evidence type="ECO:0000313" key="1">
    <source>
        <dbReference type="EMBL" id="SQH37875.1"/>
    </source>
</evidence>
<dbReference type="EMBL" id="LS483429">
    <property type="protein sequence ID" value="SQH37875.1"/>
    <property type="molecule type" value="Genomic_DNA"/>
</dbReference>
<dbReference type="SUPFAM" id="SSF51445">
    <property type="entry name" value="(Trans)glycosidases"/>
    <property type="match status" value="1"/>
</dbReference>
<keyword evidence="1" id="KW-0808">Transferase</keyword>
<dbReference type="Proteomes" id="UP000249400">
    <property type="component" value="Chromosome 1"/>
</dbReference>
<dbReference type="GO" id="GO:0004134">
    <property type="term" value="F:4-alpha-glucanotransferase activity"/>
    <property type="evidence" value="ECO:0007669"/>
    <property type="project" value="UniProtKB-EC"/>
</dbReference>
<protein>
    <submittedName>
        <fullName evidence="1">4-alpha-glucanotransferase</fullName>
        <ecNumber evidence="1">2.4.1.25</ecNumber>
    </submittedName>
</protein>
<dbReference type="InterPro" id="IPR017853">
    <property type="entry name" value="GH"/>
</dbReference>
<gene>
    <name evidence="1" type="primary">malQ</name>
    <name evidence="1" type="ORF">NCTC8502_01581</name>
</gene>
<organism evidence="1 2">
    <name type="scientific">Haemophilus aegyptius</name>
    <dbReference type="NCBI Taxonomy" id="197575"/>
    <lineage>
        <taxon>Bacteria</taxon>
        <taxon>Pseudomonadati</taxon>
        <taxon>Pseudomonadota</taxon>
        <taxon>Gammaproteobacteria</taxon>
        <taxon>Pasteurellales</taxon>
        <taxon>Pasteurellaceae</taxon>
        <taxon>Haemophilus</taxon>
    </lineage>
</organism>